<dbReference type="Proteomes" id="UP000037510">
    <property type="component" value="Unassembled WGS sequence"/>
</dbReference>
<feature type="domain" description="PARG helical" evidence="6">
    <location>
        <begin position="151"/>
        <end position="234"/>
    </location>
</feature>
<dbReference type="InterPro" id="IPR046372">
    <property type="entry name" value="PARG_cat_C"/>
</dbReference>
<evidence type="ECO:0000256" key="2">
    <source>
        <dbReference type="ARBA" id="ARBA00012255"/>
    </source>
</evidence>
<keyword evidence="8" id="KW-1185">Reference proteome</keyword>
<feature type="compositionally biased region" description="Basic and acidic residues" evidence="4">
    <location>
        <begin position="80"/>
        <end position="91"/>
    </location>
</feature>
<proteinExistence type="inferred from homology"/>
<dbReference type="GO" id="GO:0009225">
    <property type="term" value="P:nucleotide-sugar metabolic process"/>
    <property type="evidence" value="ECO:0007669"/>
    <property type="project" value="TreeGrafter"/>
</dbReference>
<dbReference type="GO" id="GO:0005975">
    <property type="term" value="P:carbohydrate metabolic process"/>
    <property type="evidence" value="ECO:0007669"/>
    <property type="project" value="InterPro"/>
</dbReference>
<dbReference type="PANTHER" id="PTHR12837:SF15">
    <property type="entry name" value="POLY(ADP-RIBOSE) GLYCOHYDROLASE"/>
    <property type="match status" value="1"/>
</dbReference>
<dbReference type="AlphaFoldDB" id="A0A0L7LK34"/>
<dbReference type="GO" id="GO:0006282">
    <property type="term" value="P:regulation of DNA repair"/>
    <property type="evidence" value="ECO:0007669"/>
    <property type="project" value="InterPro"/>
</dbReference>
<dbReference type="GO" id="GO:0004649">
    <property type="term" value="F:poly(ADP-ribose) glycohydrolase activity"/>
    <property type="evidence" value="ECO:0007669"/>
    <property type="project" value="UniProtKB-EC"/>
</dbReference>
<comment type="similarity">
    <text evidence="1">Belongs to the poly(ADP-ribose) glycohydrolase family.</text>
</comment>
<dbReference type="GO" id="GO:0005634">
    <property type="term" value="C:nucleus"/>
    <property type="evidence" value="ECO:0007669"/>
    <property type="project" value="TreeGrafter"/>
</dbReference>
<evidence type="ECO:0000256" key="3">
    <source>
        <dbReference type="ARBA" id="ARBA00022801"/>
    </source>
</evidence>
<reference evidence="7 8" key="1">
    <citation type="journal article" date="2015" name="Genome Biol. Evol.">
        <title>The genome of winter moth (Operophtera brumata) provides a genomic perspective on sexual dimorphism and phenology.</title>
        <authorList>
            <person name="Derks M.F."/>
            <person name="Smit S."/>
            <person name="Salis L."/>
            <person name="Schijlen E."/>
            <person name="Bossers A."/>
            <person name="Mateman C."/>
            <person name="Pijl A.S."/>
            <person name="de Ridder D."/>
            <person name="Groenen M.A."/>
            <person name="Visser M.E."/>
            <person name="Megens H.J."/>
        </authorList>
    </citation>
    <scope>NUCLEOTIDE SEQUENCE [LARGE SCALE GENOMIC DNA]</scope>
    <source>
        <strain evidence="7">WM2013NL</strain>
        <tissue evidence="7">Head and thorax</tissue>
    </source>
</reference>
<feature type="region of interest" description="Disordered" evidence="4">
    <location>
        <begin position="534"/>
        <end position="567"/>
    </location>
</feature>
<dbReference type="GO" id="GO:1990966">
    <property type="term" value="P:ATP generation from poly-ADP-D-ribose"/>
    <property type="evidence" value="ECO:0007669"/>
    <property type="project" value="TreeGrafter"/>
</dbReference>
<keyword evidence="3 7" id="KW-0378">Hydrolase</keyword>
<gene>
    <name evidence="7" type="ORF">OBRU01_06863</name>
</gene>
<dbReference type="STRING" id="104452.A0A0L7LK34"/>
<evidence type="ECO:0000256" key="1">
    <source>
        <dbReference type="ARBA" id="ARBA00009545"/>
    </source>
</evidence>
<evidence type="ECO:0000259" key="6">
    <source>
        <dbReference type="Pfam" id="PF20811"/>
    </source>
</evidence>
<evidence type="ECO:0000313" key="8">
    <source>
        <dbReference type="Proteomes" id="UP000037510"/>
    </source>
</evidence>
<protein>
    <recommendedName>
        <fullName evidence="2">poly(ADP-ribose) glycohydrolase</fullName>
        <ecNumber evidence="2">3.2.1.143</ecNumber>
    </recommendedName>
</protein>
<feature type="compositionally biased region" description="Basic and acidic residues" evidence="4">
    <location>
        <begin position="549"/>
        <end position="567"/>
    </location>
</feature>
<dbReference type="GO" id="GO:0005737">
    <property type="term" value="C:cytoplasm"/>
    <property type="evidence" value="ECO:0007669"/>
    <property type="project" value="TreeGrafter"/>
</dbReference>
<dbReference type="InterPro" id="IPR007724">
    <property type="entry name" value="Poly_GlycHdrlase"/>
</dbReference>
<dbReference type="InterPro" id="IPR048362">
    <property type="entry name" value="PARG_helical"/>
</dbReference>
<feature type="region of interest" description="Disordered" evidence="4">
    <location>
        <begin position="464"/>
        <end position="485"/>
    </location>
</feature>
<feature type="compositionally biased region" description="Polar residues" evidence="4">
    <location>
        <begin position="535"/>
        <end position="548"/>
    </location>
</feature>
<sequence length="567" mass="64010">MIRRIKPAQQFYPYLKVVLYCVVARMSSEVNSDNKRRGVPLSEMYGSQSPWGAPEFPLVSPGHNHAVLYHVPSSGNLGDRPPKPQIGKDRWDYEHSNNETHLKRRWDIIEVALRQPIHTSQELASTILSYNTKFKSVWKFRALHHLFNNYLEEEESQYFFDVTLPEIAKLALALPKLILSPIPLLRQHKNQSVSLSQQQISSLLANAFFCTFPRRNTAKRTSEYANYPHINFNSTAPVGMTTFSRRSVAPRKCPSWPHSTVQLASLPLLVDPENTIEDADGLIQVDFANNKYSGYGHSFHWTDDFVDQTPFDSSLRRRVAVLAIDALPYSNVQHEYRRELITREITKAWIGFSYGTDPESISLNYPGVATGNWGCGAFGGSPQLKSLVQMMACAQAKRPMAYYTFKDNEIRDDVIGVYNLLARYNVTVGKYYGSPELFTSLTPLQNSPDLFSQGEMEECLKEVEVHQPNDSPEAAASKQTNKEPNNSRLFEEMQKLDEQSGRLNLSLPNTSPFKLSSNADCSIANSSIANCSIATTPMDTSNAPSDATTETKKKPRKITDYFSKKPL</sequence>
<evidence type="ECO:0000256" key="4">
    <source>
        <dbReference type="SAM" id="MobiDB-lite"/>
    </source>
</evidence>
<evidence type="ECO:0000313" key="7">
    <source>
        <dbReference type="EMBL" id="KOB75785.1"/>
    </source>
</evidence>
<evidence type="ECO:0000259" key="5">
    <source>
        <dbReference type="Pfam" id="PF05028"/>
    </source>
</evidence>
<feature type="region of interest" description="Disordered" evidence="4">
    <location>
        <begin position="72"/>
        <end position="91"/>
    </location>
</feature>
<accession>A0A0L7LK34</accession>
<dbReference type="EC" id="3.2.1.143" evidence="2"/>
<dbReference type="Pfam" id="PF05028">
    <property type="entry name" value="PARG_cat_C"/>
    <property type="match status" value="1"/>
</dbReference>
<name>A0A0L7LK34_OPEBR</name>
<organism evidence="7 8">
    <name type="scientific">Operophtera brumata</name>
    <name type="common">Winter moth</name>
    <name type="synonym">Phalaena brumata</name>
    <dbReference type="NCBI Taxonomy" id="104452"/>
    <lineage>
        <taxon>Eukaryota</taxon>
        <taxon>Metazoa</taxon>
        <taxon>Ecdysozoa</taxon>
        <taxon>Arthropoda</taxon>
        <taxon>Hexapoda</taxon>
        <taxon>Insecta</taxon>
        <taxon>Pterygota</taxon>
        <taxon>Neoptera</taxon>
        <taxon>Endopterygota</taxon>
        <taxon>Lepidoptera</taxon>
        <taxon>Glossata</taxon>
        <taxon>Ditrysia</taxon>
        <taxon>Geometroidea</taxon>
        <taxon>Geometridae</taxon>
        <taxon>Larentiinae</taxon>
        <taxon>Operophtera</taxon>
    </lineage>
</organism>
<dbReference type="EMBL" id="JTDY01000812">
    <property type="protein sequence ID" value="KOB75785.1"/>
    <property type="molecule type" value="Genomic_DNA"/>
</dbReference>
<feature type="domain" description="PARG catalytic Macro" evidence="5">
    <location>
        <begin position="291"/>
        <end position="411"/>
    </location>
</feature>
<comment type="caution">
    <text evidence="7">The sequence shown here is derived from an EMBL/GenBank/DDBJ whole genome shotgun (WGS) entry which is preliminary data.</text>
</comment>
<dbReference type="PANTHER" id="PTHR12837">
    <property type="entry name" value="POLY ADP-RIBOSE GLYCOHYDROLASE"/>
    <property type="match status" value="1"/>
</dbReference>
<dbReference type="Pfam" id="PF20811">
    <property type="entry name" value="PARG_cat_N"/>
    <property type="match status" value="1"/>
</dbReference>